<gene>
    <name evidence="1" type="ORF">C496_23448</name>
</gene>
<accession>L9VED7</accession>
<protein>
    <submittedName>
        <fullName evidence="1">Uncharacterized protein</fullName>
    </submittedName>
</protein>
<dbReference type="AlphaFoldDB" id="L9VED7"/>
<proteinExistence type="predicted"/>
<comment type="caution">
    <text evidence="1">The sequence shown here is derived from an EMBL/GenBank/DDBJ whole genome shotgun (WGS) entry which is preliminary data.</text>
</comment>
<dbReference type="EMBL" id="AOHW01000057">
    <property type="protein sequence ID" value="ELY35342.1"/>
    <property type="molecule type" value="Genomic_DNA"/>
</dbReference>
<organism evidence="1 2">
    <name type="scientific">Natronorubrum tibetense GA33</name>
    <dbReference type="NCBI Taxonomy" id="1114856"/>
    <lineage>
        <taxon>Archaea</taxon>
        <taxon>Methanobacteriati</taxon>
        <taxon>Methanobacteriota</taxon>
        <taxon>Stenosarchaea group</taxon>
        <taxon>Halobacteria</taxon>
        <taxon>Halobacteriales</taxon>
        <taxon>Natrialbaceae</taxon>
        <taxon>Natronorubrum</taxon>
    </lineage>
</organism>
<name>L9VED7_9EURY</name>
<sequence>MEETTRQDLFHKSGYAFIATEANDQVEFPGMRYVSNSELSAAIGIVNPKSGAKMSPRVERLFAQLVKTLWNIGFFNGHLGTLEIFGVRNPFRTDSLSQRPNLLDRPLEIEIPAWVNVQSTIVQLRPTISPGLGDGLR</sequence>
<dbReference type="RefSeq" id="WP_006093003.1">
    <property type="nucleotide sequence ID" value="NZ_AOHW01000057.1"/>
</dbReference>
<reference evidence="1 2" key="1">
    <citation type="journal article" date="2014" name="PLoS Genet.">
        <title>Phylogenetically driven sequencing of extremely halophilic archaea reveals strategies for static and dynamic osmo-response.</title>
        <authorList>
            <person name="Becker E.A."/>
            <person name="Seitzer P.M."/>
            <person name="Tritt A."/>
            <person name="Larsen D."/>
            <person name="Krusor M."/>
            <person name="Yao A.I."/>
            <person name="Wu D."/>
            <person name="Madern D."/>
            <person name="Eisen J.A."/>
            <person name="Darling A.E."/>
            <person name="Facciotti M.T."/>
        </authorList>
    </citation>
    <scope>NUCLEOTIDE SEQUENCE [LARGE SCALE GENOMIC DNA]</scope>
    <source>
        <strain evidence="1 2">GA33</strain>
    </source>
</reference>
<dbReference type="Proteomes" id="UP000011599">
    <property type="component" value="Unassembled WGS sequence"/>
</dbReference>
<evidence type="ECO:0000313" key="2">
    <source>
        <dbReference type="Proteomes" id="UP000011599"/>
    </source>
</evidence>
<keyword evidence="2" id="KW-1185">Reference proteome</keyword>
<evidence type="ECO:0000313" key="1">
    <source>
        <dbReference type="EMBL" id="ELY35342.1"/>
    </source>
</evidence>